<dbReference type="AlphaFoldDB" id="A0A1S9D3V9"/>
<comment type="caution">
    <text evidence="2">The sequence shown here is derived from an EMBL/GenBank/DDBJ whole genome shotgun (WGS) entry which is preliminary data.</text>
</comment>
<dbReference type="OrthoDB" id="4509539at2759"/>
<proteinExistence type="predicted"/>
<protein>
    <submittedName>
        <fullName evidence="2">Uncharacterized protein</fullName>
    </submittedName>
</protein>
<name>A0A1S9D3V9_ASPOZ</name>
<organism evidence="2 3">
    <name type="scientific">Aspergillus oryzae</name>
    <name type="common">Yellow koji mold</name>
    <dbReference type="NCBI Taxonomy" id="5062"/>
    <lineage>
        <taxon>Eukaryota</taxon>
        <taxon>Fungi</taxon>
        <taxon>Dikarya</taxon>
        <taxon>Ascomycota</taxon>
        <taxon>Pezizomycotina</taxon>
        <taxon>Eurotiomycetes</taxon>
        <taxon>Eurotiomycetidae</taxon>
        <taxon>Eurotiales</taxon>
        <taxon>Aspergillaceae</taxon>
        <taxon>Aspergillus</taxon>
        <taxon>Aspergillus subgen. Circumdati</taxon>
    </lineage>
</organism>
<feature type="region of interest" description="Disordered" evidence="1">
    <location>
        <begin position="127"/>
        <end position="155"/>
    </location>
</feature>
<evidence type="ECO:0000313" key="3">
    <source>
        <dbReference type="Proteomes" id="UP000190312"/>
    </source>
</evidence>
<feature type="compositionally biased region" description="Pro residues" evidence="1">
    <location>
        <begin position="334"/>
        <end position="345"/>
    </location>
</feature>
<feature type="compositionally biased region" description="Low complexity" evidence="1">
    <location>
        <begin position="544"/>
        <end position="557"/>
    </location>
</feature>
<feature type="region of interest" description="Disordered" evidence="1">
    <location>
        <begin position="542"/>
        <end position="589"/>
    </location>
</feature>
<evidence type="ECO:0000256" key="1">
    <source>
        <dbReference type="SAM" id="MobiDB-lite"/>
    </source>
</evidence>
<feature type="compositionally biased region" description="Low complexity" evidence="1">
    <location>
        <begin position="33"/>
        <end position="48"/>
    </location>
</feature>
<accession>A0A1S9D3V9</accession>
<feature type="region of interest" description="Disordered" evidence="1">
    <location>
        <begin position="490"/>
        <end position="510"/>
    </location>
</feature>
<dbReference type="Proteomes" id="UP000190312">
    <property type="component" value="Unassembled WGS sequence"/>
</dbReference>
<feature type="compositionally biased region" description="Polar residues" evidence="1">
    <location>
        <begin position="127"/>
        <end position="150"/>
    </location>
</feature>
<feature type="compositionally biased region" description="Polar residues" evidence="1">
    <location>
        <begin position="572"/>
        <end position="587"/>
    </location>
</feature>
<dbReference type="EMBL" id="MKZY01000024">
    <property type="protein sequence ID" value="OOO03767.1"/>
    <property type="molecule type" value="Genomic_DNA"/>
</dbReference>
<feature type="region of interest" description="Disordered" evidence="1">
    <location>
        <begin position="1"/>
        <end position="110"/>
    </location>
</feature>
<sequence length="623" mass="65399">MNQPDTLSLAGTAGAGAKRWRPTVPISPRRSRSLASRSLLRSGRTSARSQRHHRRTGGTHATIQLPPLEPLRIRSARKVVPVVTTPKGGDRPAAYGPRVGGPDPADTPTNGGYRRAAPPGICFSMMASGQRSTDPNGAGDQTATGLRSPQTAPPRRFTASAGISAAGVGGRPRFLTRGPTSGYLWRRGTARRPAWQGSLPPTSLGGREFGQTFACPKSILGGPVLYGVVRALGRFPIQSGPPTFAHLAADMGGPPFGKGRMANWRPHRPAVFAGSSACCDAGLARCHGQLANWPVGRAPQTPAYRVPSAKANGRLAGVYLRDLAPDARRRNPQVPAPNAGPPPAAAPIRQLLHPTGIPAGWPSAPAVPPTPLGGRDAVQTFPCPESILGAPSCHTKIADNWWAAAVAGRASRPRSPCSPKSDRRLVAPEEPRAVAHRRPCRVGNWRPHRASTAQSGHRDPLRVAHASKATGDPPGPVERAVAHPVAVAMSDGPTGVSCPRSPSKRPALPDPLVGGVVHKSSQGRADAQRLVATRLLDRLHDPLGHFSPSSPGLLPGSRRQPAEVRGPEAYSYPTTTCGATSPRSGTDSDLEAFSHYPADGSVAALPGQTAAKTNYLNQRFLSY</sequence>
<reference evidence="2 3" key="1">
    <citation type="submission" date="2016-10" db="EMBL/GenBank/DDBJ databases">
        <title>Genome sequencing of Aspergillus oryzae BCC7051.</title>
        <authorList>
            <person name="Thammarongtham C."/>
            <person name="Vorapreeda T."/>
            <person name="Nookaew I."/>
            <person name="Srisuk T."/>
            <person name="Land M."/>
            <person name="Jeennor S."/>
            <person name="Laoteng K."/>
        </authorList>
    </citation>
    <scope>NUCLEOTIDE SEQUENCE [LARGE SCALE GENOMIC DNA]</scope>
    <source>
        <strain evidence="2 3">BCC7051</strain>
    </source>
</reference>
<gene>
    <name evidence="2" type="ORF">OAory_01072910</name>
</gene>
<evidence type="ECO:0000313" key="2">
    <source>
        <dbReference type="EMBL" id="OOO03767.1"/>
    </source>
</evidence>
<feature type="region of interest" description="Disordered" evidence="1">
    <location>
        <begin position="328"/>
        <end position="373"/>
    </location>
</feature>